<sequence>MREMVKFYHAEQLIKILNIVNGKPARIEEFLKYTHLVTPVSKDLTYSHGVTNITTY</sequence>
<gene>
    <name evidence="1" type="ORF">RirG_091940</name>
</gene>
<organism evidence="1 2">
    <name type="scientific">Rhizophagus irregularis (strain DAOM 197198w)</name>
    <name type="common">Glomus intraradices</name>
    <dbReference type="NCBI Taxonomy" id="1432141"/>
    <lineage>
        <taxon>Eukaryota</taxon>
        <taxon>Fungi</taxon>
        <taxon>Fungi incertae sedis</taxon>
        <taxon>Mucoromycota</taxon>
        <taxon>Glomeromycotina</taxon>
        <taxon>Glomeromycetes</taxon>
        <taxon>Glomerales</taxon>
        <taxon>Glomeraceae</taxon>
        <taxon>Rhizophagus</taxon>
    </lineage>
</organism>
<name>A0A015KQP5_RHIIW</name>
<dbReference type="EMBL" id="JEMT01016760">
    <property type="protein sequence ID" value="EXX69934.1"/>
    <property type="molecule type" value="Genomic_DNA"/>
</dbReference>
<protein>
    <submittedName>
        <fullName evidence="1">Uncharacterized protein</fullName>
    </submittedName>
</protein>
<evidence type="ECO:0000313" key="2">
    <source>
        <dbReference type="Proteomes" id="UP000022910"/>
    </source>
</evidence>
<dbReference type="Proteomes" id="UP000022910">
    <property type="component" value="Unassembled WGS sequence"/>
</dbReference>
<keyword evidence="2" id="KW-1185">Reference proteome</keyword>
<dbReference type="HOGENOM" id="CLU_3015416_0_0_1"/>
<accession>A0A015KQP5</accession>
<dbReference type="AlphaFoldDB" id="A0A015KQP5"/>
<evidence type="ECO:0000313" key="1">
    <source>
        <dbReference type="EMBL" id="EXX69934.1"/>
    </source>
</evidence>
<comment type="caution">
    <text evidence="1">The sequence shown here is derived from an EMBL/GenBank/DDBJ whole genome shotgun (WGS) entry which is preliminary data.</text>
</comment>
<reference evidence="1 2" key="1">
    <citation type="submission" date="2014-02" db="EMBL/GenBank/DDBJ databases">
        <title>Single nucleus genome sequencing reveals high similarity among nuclei of an endomycorrhizal fungus.</title>
        <authorList>
            <person name="Lin K."/>
            <person name="Geurts R."/>
            <person name="Zhang Z."/>
            <person name="Limpens E."/>
            <person name="Saunders D.G."/>
            <person name="Mu D."/>
            <person name="Pang E."/>
            <person name="Cao H."/>
            <person name="Cha H."/>
            <person name="Lin T."/>
            <person name="Zhou Q."/>
            <person name="Shang Y."/>
            <person name="Li Y."/>
            <person name="Ivanov S."/>
            <person name="Sharma T."/>
            <person name="Velzen R.V."/>
            <person name="Ruijter N.D."/>
            <person name="Aanen D.K."/>
            <person name="Win J."/>
            <person name="Kamoun S."/>
            <person name="Bisseling T."/>
            <person name="Huang S."/>
        </authorList>
    </citation>
    <scope>NUCLEOTIDE SEQUENCE [LARGE SCALE GENOMIC DNA]</scope>
    <source>
        <strain evidence="2">DAOM197198w</strain>
    </source>
</reference>
<proteinExistence type="predicted"/>